<dbReference type="Proteomes" id="UP000074247">
    <property type="component" value="Unassembled WGS sequence"/>
</dbReference>
<feature type="domain" description="LITAF" evidence="8">
    <location>
        <begin position="26"/>
        <end position="110"/>
    </location>
</feature>
<evidence type="ECO:0000256" key="5">
    <source>
        <dbReference type="ARBA" id="ARBA00023136"/>
    </source>
</evidence>
<dbReference type="SMART" id="SM00714">
    <property type="entry name" value="LITAF"/>
    <property type="match status" value="1"/>
</dbReference>
<evidence type="ECO:0000259" key="8">
    <source>
        <dbReference type="PROSITE" id="PS51837"/>
    </source>
</evidence>
<keyword evidence="5 7" id="KW-0472">Membrane</keyword>
<evidence type="ECO:0000256" key="1">
    <source>
        <dbReference type="ARBA" id="ARBA00004170"/>
    </source>
</evidence>
<evidence type="ECO:0000256" key="4">
    <source>
        <dbReference type="ARBA" id="ARBA00022833"/>
    </source>
</evidence>
<reference evidence="9 10" key="1">
    <citation type="journal article" date="2016" name="Nat. Commun.">
        <title>Local admixture of amplified and diversified secreted pathogenesis determinants shapes mosaic Toxoplasma gondii genomes.</title>
        <authorList>
            <person name="Lorenzi H."/>
            <person name="Khan A."/>
            <person name="Behnke M.S."/>
            <person name="Namasivayam S."/>
            <person name="Swapna L.S."/>
            <person name="Hadjithomas M."/>
            <person name="Karamycheva S."/>
            <person name="Pinney D."/>
            <person name="Brunk B.P."/>
            <person name="Ajioka J.W."/>
            <person name="Ajzenberg D."/>
            <person name="Boothroyd J.C."/>
            <person name="Boyle J.P."/>
            <person name="Darde M.L."/>
            <person name="Diaz-Miranda M.A."/>
            <person name="Dubey J.P."/>
            <person name="Fritz H.M."/>
            <person name="Gennari S.M."/>
            <person name="Gregory B.D."/>
            <person name="Kim K."/>
            <person name="Saeij J.P."/>
            <person name="Su C."/>
            <person name="White M.W."/>
            <person name="Zhu X.Q."/>
            <person name="Howe D.K."/>
            <person name="Rosenthal B.M."/>
            <person name="Grigg M.E."/>
            <person name="Parkinson J."/>
            <person name="Liu L."/>
            <person name="Kissinger J.C."/>
            <person name="Roos D.S."/>
            <person name="Sibley L.D."/>
        </authorList>
    </citation>
    <scope>NUCLEOTIDE SEQUENCE [LARGE SCALE GENOMIC DNA]</scope>
    <source>
        <strain evidence="9 10">ARI</strain>
    </source>
</reference>
<accession>A0A139YAD1</accession>
<evidence type="ECO:0000256" key="2">
    <source>
        <dbReference type="ARBA" id="ARBA00005975"/>
    </source>
</evidence>
<feature type="region of interest" description="Disordered" evidence="6">
    <location>
        <begin position="1"/>
        <end position="40"/>
    </location>
</feature>
<protein>
    <submittedName>
        <fullName evidence="9">Putative LITAF-like protein</fullName>
    </submittedName>
</protein>
<gene>
    <name evidence="9" type="ORF">TGARI_246220A</name>
</gene>
<feature type="transmembrane region" description="Helical" evidence="7">
    <location>
        <begin position="63"/>
        <end position="88"/>
    </location>
</feature>
<evidence type="ECO:0000313" key="10">
    <source>
        <dbReference type="Proteomes" id="UP000074247"/>
    </source>
</evidence>
<evidence type="ECO:0000313" key="9">
    <source>
        <dbReference type="EMBL" id="KYF49255.1"/>
    </source>
</evidence>
<dbReference type="InterPro" id="IPR006629">
    <property type="entry name" value="LITAF"/>
</dbReference>
<keyword evidence="7" id="KW-1133">Transmembrane helix</keyword>
<dbReference type="PROSITE" id="PS51837">
    <property type="entry name" value="LITAF"/>
    <property type="match status" value="1"/>
</dbReference>
<sequence length="189" mass="20952">MPHGWPIHVTRTPVPASVPDLPSSKDHGGAKRGAASFGDAPVTTSCPHCHKAITTTISYRHSCLGVTICLVTALLLGWYAFCLVPFLWLGLKDAVHTCPSCRNLIHRHSRIHIPITSLRDEVVTVKCGSCAVVLSRRYFLLFFVILFLILLFYVLRAGWLGTALDVIPKGKKRRTRLFSFLLSPLDFSS</sequence>
<feature type="non-terminal residue" evidence="9">
    <location>
        <position position="189"/>
    </location>
</feature>
<proteinExistence type="inferred from homology"/>
<name>A0A139YAD1_TOXGO</name>
<comment type="similarity">
    <text evidence="2">Belongs to the CDIP1/LITAF family.</text>
</comment>
<dbReference type="AlphaFoldDB" id="A0A139YAD1"/>
<dbReference type="GO" id="GO:0008270">
    <property type="term" value="F:zinc ion binding"/>
    <property type="evidence" value="ECO:0007669"/>
    <property type="project" value="TreeGrafter"/>
</dbReference>
<keyword evidence="3" id="KW-0479">Metal-binding</keyword>
<comment type="caution">
    <text evidence="9">The sequence shown here is derived from an EMBL/GenBank/DDBJ whole genome shotgun (WGS) entry which is preliminary data.</text>
</comment>
<dbReference type="GO" id="GO:0016020">
    <property type="term" value="C:membrane"/>
    <property type="evidence" value="ECO:0007669"/>
    <property type="project" value="UniProtKB-SubCell"/>
</dbReference>
<evidence type="ECO:0000256" key="6">
    <source>
        <dbReference type="SAM" id="MobiDB-lite"/>
    </source>
</evidence>
<dbReference type="Pfam" id="PF10601">
    <property type="entry name" value="zf-LITAF-like"/>
    <property type="match status" value="1"/>
</dbReference>
<feature type="transmembrane region" description="Helical" evidence="7">
    <location>
        <begin position="138"/>
        <end position="167"/>
    </location>
</feature>
<keyword evidence="7" id="KW-0812">Transmembrane</keyword>
<dbReference type="VEuPathDB" id="ToxoDB:TGARI_246220A"/>
<dbReference type="PANTHER" id="PTHR23292:SF6">
    <property type="entry name" value="FI16602P1-RELATED"/>
    <property type="match status" value="1"/>
</dbReference>
<organism evidence="9 10">
    <name type="scientific">Toxoplasma gondii ARI</name>
    <dbReference type="NCBI Taxonomy" id="1074872"/>
    <lineage>
        <taxon>Eukaryota</taxon>
        <taxon>Sar</taxon>
        <taxon>Alveolata</taxon>
        <taxon>Apicomplexa</taxon>
        <taxon>Conoidasida</taxon>
        <taxon>Coccidia</taxon>
        <taxon>Eucoccidiorida</taxon>
        <taxon>Eimeriorina</taxon>
        <taxon>Sarcocystidae</taxon>
        <taxon>Toxoplasma</taxon>
    </lineage>
</organism>
<dbReference type="EMBL" id="AGQS02003435">
    <property type="protein sequence ID" value="KYF49255.1"/>
    <property type="molecule type" value="Genomic_DNA"/>
</dbReference>
<comment type="subcellular location">
    <subcellularLocation>
        <location evidence="1">Membrane</location>
        <topology evidence="1">Peripheral membrane protein</topology>
    </subcellularLocation>
</comment>
<evidence type="ECO:0000256" key="7">
    <source>
        <dbReference type="SAM" id="Phobius"/>
    </source>
</evidence>
<dbReference type="PANTHER" id="PTHR23292">
    <property type="entry name" value="LIPOPOLYSACCHARIDE-INDUCED TUMOR NECROSIS FACTOR-ALPHA FACTOR"/>
    <property type="match status" value="1"/>
</dbReference>
<keyword evidence="4" id="KW-0862">Zinc</keyword>
<dbReference type="InterPro" id="IPR037519">
    <property type="entry name" value="LITAF_fam"/>
</dbReference>
<evidence type="ECO:0000256" key="3">
    <source>
        <dbReference type="ARBA" id="ARBA00022723"/>
    </source>
</evidence>